<name>A0AAI9SWZ2_9ASCO</name>
<gene>
    <name evidence="1" type="ORF">KGF56_002905</name>
</gene>
<evidence type="ECO:0000313" key="1">
    <source>
        <dbReference type="EMBL" id="KAI3404266.1"/>
    </source>
</evidence>
<protein>
    <submittedName>
        <fullName evidence="1">Uncharacterized protein</fullName>
    </submittedName>
</protein>
<keyword evidence="2" id="KW-1185">Reference proteome</keyword>
<proteinExistence type="predicted"/>
<reference evidence="1" key="1">
    <citation type="journal article" date="2022" name="DNA Res.">
        <title>Genome analysis of five recently described species of the CUG-Ser clade uncovers Candida theae as a new hybrid lineage with pathogenic potential in the Candida parapsilosis species complex.</title>
        <authorList>
            <person name="Mixao V."/>
            <person name="Del Olmo V."/>
            <person name="Hegedusova E."/>
            <person name="Saus E."/>
            <person name="Pryszcz L."/>
            <person name="Cillingova A."/>
            <person name="Nosek J."/>
            <person name="Gabaldon T."/>
        </authorList>
    </citation>
    <scope>NUCLEOTIDE SEQUENCE</scope>
    <source>
        <strain evidence="1">CBS 10844</strain>
    </source>
</reference>
<organism evidence="1 2">
    <name type="scientific">Candida oxycetoniae</name>
    <dbReference type="NCBI Taxonomy" id="497107"/>
    <lineage>
        <taxon>Eukaryota</taxon>
        <taxon>Fungi</taxon>
        <taxon>Dikarya</taxon>
        <taxon>Ascomycota</taxon>
        <taxon>Saccharomycotina</taxon>
        <taxon>Pichiomycetes</taxon>
        <taxon>Debaryomycetaceae</taxon>
        <taxon>Candida/Lodderomyces clade</taxon>
        <taxon>Candida</taxon>
    </lineage>
</organism>
<dbReference type="RefSeq" id="XP_049180011.1">
    <property type="nucleotide sequence ID" value="XM_049324183.1"/>
</dbReference>
<dbReference type="EMBL" id="JAHUZD010000105">
    <property type="protein sequence ID" value="KAI3404266.1"/>
    <property type="molecule type" value="Genomic_DNA"/>
</dbReference>
<evidence type="ECO:0000313" key="2">
    <source>
        <dbReference type="Proteomes" id="UP001202479"/>
    </source>
</evidence>
<comment type="caution">
    <text evidence="1">The sequence shown here is derived from an EMBL/GenBank/DDBJ whole genome shotgun (WGS) entry which is preliminary data.</text>
</comment>
<sequence>MLILDPKKRYLMPDVVNDPFMQSIKNCTVINLHQPDEQSVPGDDHQHHLVSEQDLKKISQEKDRVKRLKEAGIA</sequence>
<dbReference type="GeneID" id="73380522"/>
<dbReference type="AlphaFoldDB" id="A0AAI9SWZ2"/>
<dbReference type="Proteomes" id="UP001202479">
    <property type="component" value="Unassembled WGS sequence"/>
</dbReference>
<accession>A0AAI9SWZ2</accession>